<dbReference type="EMBL" id="JACVVK020000456">
    <property type="protein sequence ID" value="KAK7473832.1"/>
    <property type="molecule type" value="Genomic_DNA"/>
</dbReference>
<keyword evidence="1" id="KW-0560">Oxidoreductase</keyword>
<dbReference type="AlphaFoldDB" id="A0ABD0JG30"/>
<evidence type="ECO:0000256" key="2">
    <source>
        <dbReference type="ARBA" id="ARBA00038157"/>
    </source>
</evidence>
<keyword evidence="5" id="KW-1185">Reference proteome</keyword>
<name>A0ABD0JG30_9CAEN</name>
<evidence type="ECO:0000259" key="3">
    <source>
        <dbReference type="Pfam" id="PF00248"/>
    </source>
</evidence>
<dbReference type="PANTHER" id="PTHR43364">
    <property type="entry name" value="NADH-SPECIFIC METHYLGLYOXAL REDUCTASE-RELATED"/>
    <property type="match status" value="1"/>
</dbReference>
<dbReference type="PANTHER" id="PTHR43364:SF4">
    <property type="entry name" value="NAD(P)-LINKED OXIDOREDUCTASE SUPERFAMILY PROTEIN"/>
    <property type="match status" value="1"/>
</dbReference>
<comment type="similarity">
    <text evidence="2">Belongs to the aldo/keto reductase family. Aldo/keto reductase 2 subfamily.</text>
</comment>
<reference evidence="4 5" key="1">
    <citation type="journal article" date="2023" name="Sci. Data">
        <title>Genome assembly of the Korean intertidal mud-creeper Batillaria attramentaria.</title>
        <authorList>
            <person name="Patra A.K."/>
            <person name="Ho P.T."/>
            <person name="Jun S."/>
            <person name="Lee S.J."/>
            <person name="Kim Y."/>
            <person name="Won Y.J."/>
        </authorList>
    </citation>
    <scope>NUCLEOTIDE SEQUENCE [LARGE SCALE GENOMIC DNA]</scope>
    <source>
        <strain evidence="4">Wonlab-2016</strain>
    </source>
</reference>
<dbReference type="FunFam" id="3.20.20.100:FF:000004">
    <property type="entry name" value="Oxidoreductase, aldo/keto reductase"/>
    <property type="match status" value="1"/>
</dbReference>
<dbReference type="InterPro" id="IPR050523">
    <property type="entry name" value="AKR_Detox_Biosynth"/>
</dbReference>
<dbReference type="InterPro" id="IPR023210">
    <property type="entry name" value="NADP_OxRdtase_dom"/>
</dbReference>
<organism evidence="4 5">
    <name type="scientific">Batillaria attramentaria</name>
    <dbReference type="NCBI Taxonomy" id="370345"/>
    <lineage>
        <taxon>Eukaryota</taxon>
        <taxon>Metazoa</taxon>
        <taxon>Spiralia</taxon>
        <taxon>Lophotrochozoa</taxon>
        <taxon>Mollusca</taxon>
        <taxon>Gastropoda</taxon>
        <taxon>Caenogastropoda</taxon>
        <taxon>Sorbeoconcha</taxon>
        <taxon>Cerithioidea</taxon>
        <taxon>Batillariidae</taxon>
        <taxon>Batillaria</taxon>
    </lineage>
</organism>
<sequence length="362" mass="40627">MSSIGDECKCRYNYLGRSGLRVSNICLGAMTFGENNRRERGQLDEAGAHNLINRFVEWGGNFIDTADIYGRGNSERIVGSWLAGQERDRYVIATKVRHNMDPTNQNAIGLSRRHITRAIEDSLERLQTNYTHIWDEAVPLEETLLTLNDLVRCGKVRYLGASNLTGWQLNHVVDQSQHMGLNSFISLQQQYSLVCRGSEQEAFQVCKLRGLGVLPWGPLKAGFLAGKVSRGQTPVEGRLALSAADVDHKLPSQYPDWGKLNTDKNWEVLNTLQNISRAKGKSIAQVSLRWLLQRSVVSSVIVGATKMLQLDDNMGAANGWELTQEEMAELDRVSSPELDYPYSDIPKSNFTRQNPWNPTGYV</sequence>
<dbReference type="Gene3D" id="3.20.20.100">
    <property type="entry name" value="NADP-dependent oxidoreductase domain"/>
    <property type="match status" value="1"/>
</dbReference>
<gene>
    <name evidence="4" type="ORF">BaRGS_00034939</name>
</gene>
<feature type="domain" description="NADP-dependent oxidoreductase" evidence="3">
    <location>
        <begin position="24"/>
        <end position="333"/>
    </location>
</feature>
<comment type="caution">
    <text evidence="4">The sequence shown here is derived from an EMBL/GenBank/DDBJ whole genome shotgun (WGS) entry which is preliminary data.</text>
</comment>
<proteinExistence type="inferred from homology"/>
<accession>A0ABD0JG30</accession>
<dbReference type="SUPFAM" id="SSF51430">
    <property type="entry name" value="NAD(P)-linked oxidoreductase"/>
    <property type="match status" value="1"/>
</dbReference>
<dbReference type="InterPro" id="IPR036812">
    <property type="entry name" value="NAD(P)_OxRdtase_dom_sf"/>
</dbReference>
<dbReference type="GO" id="GO:0016491">
    <property type="term" value="F:oxidoreductase activity"/>
    <property type="evidence" value="ECO:0007669"/>
    <property type="project" value="UniProtKB-KW"/>
</dbReference>
<dbReference type="GO" id="GO:0005829">
    <property type="term" value="C:cytosol"/>
    <property type="evidence" value="ECO:0007669"/>
    <property type="project" value="UniProtKB-ARBA"/>
</dbReference>
<dbReference type="Pfam" id="PF00248">
    <property type="entry name" value="Aldo_ket_red"/>
    <property type="match status" value="1"/>
</dbReference>
<dbReference type="CDD" id="cd19081">
    <property type="entry name" value="AKR_AKR9C1"/>
    <property type="match status" value="1"/>
</dbReference>
<evidence type="ECO:0000313" key="5">
    <source>
        <dbReference type="Proteomes" id="UP001519460"/>
    </source>
</evidence>
<protein>
    <recommendedName>
        <fullName evidence="3">NADP-dependent oxidoreductase domain-containing protein</fullName>
    </recommendedName>
</protein>
<evidence type="ECO:0000256" key="1">
    <source>
        <dbReference type="ARBA" id="ARBA00023002"/>
    </source>
</evidence>
<dbReference type="Proteomes" id="UP001519460">
    <property type="component" value="Unassembled WGS sequence"/>
</dbReference>
<evidence type="ECO:0000313" key="4">
    <source>
        <dbReference type="EMBL" id="KAK7473832.1"/>
    </source>
</evidence>